<dbReference type="GO" id="GO:0003964">
    <property type="term" value="F:RNA-directed DNA polymerase activity"/>
    <property type="evidence" value="ECO:0007669"/>
    <property type="project" value="UniProtKB-KW"/>
</dbReference>
<protein>
    <submittedName>
        <fullName evidence="2">Retron-type reverse transcriptase</fullName>
    </submittedName>
</protein>
<reference evidence="2" key="1">
    <citation type="journal article" date="2016" name="Genome Announc.">
        <title>Complete Chloroplast and Mitochondrial Genome Sequences of the Hydrocarbon Oil-Producing Green Microalga Botryococcus braunii Race B (Showa).</title>
        <authorList>
            <person name="Blifernez-Klassen O."/>
            <person name="Wibberg D."/>
            <person name="Winkler A."/>
            <person name="Blom J."/>
            <person name="Goesmann A."/>
            <person name="Kalinowski J."/>
            <person name="Kruse O."/>
        </authorList>
    </citation>
    <scope>NUCLEOTIDE SEQUENCE</scope>
    <source>
        <strain evidence="2">Showa</strain>
    </source>
</reference>
<dbReference type="InterPro" id="IPR002711">
    <property type="entry name" value="HNH"/>
</dbReference>
<keyword evidence="2" id="KW-0548">Nucleotidyltransferase</keyword>
<dbReference type="AlphaFoldDB" id="A0A160YKH7"/>
<organism evidence="2">
    <name type="scientific">Botryococcus braunii Showa</name>
    <dbReference type="NCBI Taxonomy" id="1202541"/>
    <lineage>
        <taxon>Eukaryota</taxon>
        <taxon>Viridiplantae</taxon>
        <taxon>Chlorophyta</taxon>
        <taxon>core chlorophytes</taxon>
        <taxon>Trebouxiophyceae</taxon>
        <taxon>Trebouxiophyceae incertae sedis</taxon>
        <taxon>Elliptochloris clade</taxon>
        <taxon>Botryococcus</taxon>
    </lineage>
</organism>
<accession>A0A160YKH7</accession>
<dbReference type="CDD" id="cd00085">
    <property type="entry name" value="HNHc"/>
    <property type="match status" value="1"/>
</dbReference>
<evidence type="ECO:0000259" key="1">
    <source>
        <dbReference type="Pfam" id="PF01844"/>
    </source>
</evidence>
<dbReference type="Gene3D" id="1.10.30.50">
    <property type="match status" value="1"/>
</dbReference>
<evidence type="ECO:0000313" key="2">
    <source>
        <dbReference type="EMBL" id="CZT54072.1"/>
    </source>
</evidence>
<sequence>MGLLYSDEPLEKHHTIPLKQGDTNQYGNLVWLHKMCHQSIGTKEVENADLICKGIFELKEKTKKLRIEISSS</sequence>
<geneLocation type="plastid" evidence="2"/>
<dbReference type="GO" id="GO:0004519">
    <property type="term" value="F:endonuclease activity"/>
    <property type="evidence" value="ECO:0007669"/>
    <property type="project" value="InterPro"/>
</dbReference>
<dbReference type="GO" id="GO:0003676">
    <property type="term" value="F:nucleic acid binding"/>
    <property type="evidence" value="ECO:0007669"/>
    <property type="project" value="InterPro"/>
</dbReference>
<keyword evidence="2" id="KW-0695">RNA-directed DNA polymerase</keyword>
<keyword evidence="2" id="KW-0808">Transferase</keyword>
<dbReference type="GO" id="GO:0008270">
    <property type="term" value="F:zinc ion binding"/>
    <property type="evidence" value="ECO:0007669"/>
    <property type="project" value="InterPro"/>
</dbReference>
<proteinExistence type="predicted"/>
<dbReference type="Pfam" id="PF01844">
    <property type="entry name" value="HNH"/>
    <property type="match status" value="1"/>
</dbReference>
<dbReference type="EMBL" id="LT545991">
    <property type="protein sequence ID" value="CZT54072.1"/>
    <property type="molecule type" value="Genomic_DNA"/>
</dbReference>
<name>A0A160YKH7_BOTBR</name>
<dbReference type="InterPro" id="IPR003615">
    <property type="entry name" value="HNH_nuc"/>
</dbReference>
<feature type="domain" description="HNH" evidence="1">
    <location>
        <begin position="8"/>
        <end position="41"/>
    </location>
</feature>
<keyword evidence="2" id="KW-0934">Plastid</keyword>